<keyword evidence="4" id="KW-1185">Reference proteome</keyword>
<dbReference type="EMBL" id="JARBHB010000002">
    <property type="protein sequence ID" value="KAJ8893238.1"/>
    <property type="molecule type" value="Genomic_DNA"/>
</dbReference>
<feature type="transmembrane region" description="Helical" evidence="2">
    <location>
        <begin position="235"/>
        <end position="259"/>
    </location>
</feature>
<protein>
    <submittedName>
        <fullName evidence="3">Uncharacterized protein</fullName>
    </submittedName>
</protein>
<evidence type="ECO:0000313" key="3">
    <source>
        <dbReference type="EMBL" id="KAJ8893238.1"/>
    </source>
</evidence>
<feature type="region of interest" description="Disordered" evidence="1">
    <location>
        <begin position="474"/>
        <end position="512"/>
    </location>
</feature>
<evidence type="ECO:0000256" key="1">
    <source>
        <dbReference type="SAM" id="MobiDB-lite"/>
    </source>
</evidence>
<keyword evidence="2" id="KW-0472">Membrane</keyword>
<gene>
    <name evidence="3" type="ORF">PR048_005826</name>
</gene>
<feature type="compositionally biased region" description="Basic residues" evidence="1">
    <location>
        <begin position="490"/>
        <end position="507"/>
    </location>
</feature>
<name>A0ABQ9I9A0_9NEOP</name>
<organism evidence="3 4">
    <name type="scientific">Dryococelus australis</name>
    <dbReference type="NCBI Taxonomy" id="614101"/>
    <lineage>
        <taxon>Eukaryota</taxon>
        <taxon>Metazoa</taxon>
        <taxon>Ecdysozoa</taxon>
        <taxon>Arthropoda</taxon>
        <taxon>Hexapoda</taxon>
        <taxon>Insecta</taxon>
        <taxon>Pterygota</taxon>
        <taxon>Neoptera</taxon>
        <taxon>Polyneoptera</taxon>
        <taxon>Phasmatodea</taxon>
        <taxon>Verophasmatodea</taxon>
        <taxon>Anareolatae</taxon>
        <taxon>Phasmatidae</taxon>
        <taxon>Eurycanthinae</taxon>
        <taxon>Dryococelus</taxon>
    </lineage>
</organism>
<proteinExistence type="predicted"/>
<feature type="region of interest" description="Disordered" evidence="1">
    <location>
        <begin position="562"/>
        <end position="584"/>
    </location>
</feature>
<reference evidence="3 4" key="1">
    <citation type="submission" date="2023-02" db="EMBL/GenBank/DDBJ databases">
        <title>LHISI_Scaffold_Assembly.</title>
        <authorList>
            <person name="Stuart O.P."/>
            <person name="Cleave R."/>
            <person name="Magrath M.J.L."/>
            <person name="Mikheyev A.S."/>
        </authorList>
    </citation>
    <scope>NUCLEOTIDE SEQUENCE [LARGE SCALE GENOMIC DNA]</scope>
    <source>
        <strain evidence="3">Daus_M_001</strain>
        <tissue evidence="3">Leg muscle</tissue>
    </source>
</reference>
<sequence>MKTQSVVPRSTARMCSKTPRCLAPAKRAGRELVECLILRPAAEVHTGDDDVECGSPPMAASGTSMGVAVESIWVYGWVMLEAFVFTTPGLAMDKVWLVNGNGTTSGQAVVPDFRTLIESPYYFISDHMEGRVVADTCEATRPSCMVPRQQIPSTALPCGSIVAVLRKGVPACATQMFPFAHFKHVSLQTPQRFVTVFVVIALIVIVNAFNAIIIAFIAIAFIVIAFIVIVNAFNAIVIAFIIIANSFNAIVIVMIGAWFTKQRPPKKADGSDDVDNIPDAGKIVIEKLEILWPINNGTTHSMSIATRSDVTRNPPHLKFLRRSAQATPTKTPVLTSRETTLAPRSPPSALAFTAARKSNGLTTSRKADVFGPTQSGLPRFCVEDNFAHSSGNEVHDPEEDLTPIHIPTARRQTTQIQTYLPLPPQILGQNEVISLVNIGEDVMNAEKALEEATERETSGGHLNEHLVTGISASRASPTNNRRAVPCLPHSNKRVHGRRTRSAGHRQQCKQDTPTHIASRNSFFSAFAGPCRSNLDLAGRTTRLLRRRRWLLLMKQGDDGTIYSRVPGPPVNGATPSSEGKTGRRRTCLDSSIEAAVIYGRLCENRFELHIFQGGPDICQRNFIGVLLPHVHLFRGAMGLGFFIMPKHPTPHRITAIAKLLELEILTACIVPRVPHRHYDAALKLEVWEDTQHVHERATQGVLSALQAFYSSHKSFVVQNRGREGVEVYNPGKRNEGICGNGKGGRNFRVRGTLRYSDVADSRAERLQVSDQETQDDGGRQPISYEDISIIPRRRSFLSALPRPVRQKSWVFAPADEWSTEFQRKQVNFTAGDRTGSEKFIHSTALSHQVPVAAASLHSQLRQRFGDEGPDLHGSASSRDIR</sequence>
<feature type="transmembrane region" description="Helical" evidence="2">
    <location>
        <begin position="196"/>
        <end position="229"/>
    </location>
</feature>
<accession>A0ABQ9I9A0</accession>
<comment type="caution">
    <text evidence="3">The sequence shown here is derived from an EMBL/GenBank/DDBJ whole genome shotgun (WGS) entry which is preliminary data.</text>
</comment>
<evidence type="ECO:0000313" key="4">
    <source>
        <dbReference type="Proteomes" id="UP001159363"/>
    </source>
</evidence>
<keyword evidence="2" id="KW-1133">Transmembrane helix</keyword>
<dbReference type="Proteomes" id="UP001159363">
    <property type="component" value="Chromosome 2"/>
</dbReference>
<keyword evidence="2" id="KW-0812">Transmembrane</keyword>
<evidence type="ECO:0000256" key="2">
    <source>
        <dbReference type="SAM" id="Phobius"/>
    </source>
</evidence>